<protein>
    <submittedName>
        <fullName evidence="1">Uncharacterized protein</fullName>
    </submittedName>
</protein>
<dbReference type="Proteomes" id="UP000469011">
    <property type="component" value="Unassembled WGS sequence"/>
</dbReference>
<gene>
    <name evidence="1" type="ORF">GTK09_17335</name>
</gene>
<accession>A0A6N9T7Z9</accession>
<dbReference type="EMBL" id="JAAAMG010000015">
    <property type="protein sequence ID" value="NDW06186.1"/>
    <property type="molecule type" value="Genomic_DNA"/>
</dbReference>
<keyword evidence="2" id="KW-1185">Reference proteome</keyword>
<evidence type="ECO:0000313" key="1">
    <source>
        <dbReference type="EMBL" id="NDW06186.1"/>
    </source>
</evidence>
<evidence type="ECO:0000313" key="2">
    <source>
        <dbReference type="Proteomes" id="UP000469011"/>
    </source>
</evidence>
<proteinExistence type="predicted"/>
<comment type="caution">
    <text evidence="1">The sequence shown here is derived from an EMBL/GenBank/DDBJ whole genome shotgun (WGS) entry which is preliminary data.</text>
</comment>
<dbReference type="AlphaFoldDB" id="A0A6N9T7Z9"/>
<reference evidence="1 2" key="1">
    <citation type="submission" date="2020-01" db="EMBL/GenBank/DDBJ databases">
        <title>Jiella pacifica sp. nov.</title>
        <authorList>
            <person name="Xue Z."/>
            <person name="Zhu S."/>
            <person name="Chen J."/>
            <person name="Yang J."/>
        </authorList>
    </citation>
    <scope>NUCLEOTIDE SEQUENCE [LARGE SCALE GENOMIC DNA]</scope>
    <source>
        <strain evidence="1 2">40Bstr34</strain>
    </source>
</reference>
<dbReference type="RefSeq" id="WP_163464727.1">
    <property type="nucleotide sequence ID" value="NZ_JAAAMG010000015.1"/>
</dbReference>
<sequence length="133" mass="15337">MSDTFIVPPRPKRRIPMITLSELIEAIGAYLTAYTDFGFEFGDFEGERFDGYSTTRVFFYGRFDPEKGRRLCTETTIEGKRCQSLSAKLFNDPSPFMFLGDVDLKPGLIVEPLEDRSIAIHRIKRWDKGSAYY</sequence>
<organism evidence="1 2">
    <name type="scientific">Jiella pacifica</name>
    <dbReference type="NCBI Taxonomy" id="2696469"/>
    <lineage>
        <taxon>Bacteria</taxon>
        <taxon>Pseudomonadati</taxon>
        <taxon>Pseudomonadota</taxon>
        <taxon>Alphaproteobacteria</taxon>
        <taxon>Hyphomicrobiales</taxon>
        <taxon>Aurantimonadaceae</taxon>
        <taxon>Jiella</taxon>
    </lineage>
</organism>
<name>A0A6N9T7Z9_9HYPH</name>